<reference evidence="1 2" key="1">
    <citation type="submission" date="2017-12" db="EMBL/GenBank/DDBJ databases">
        <title>The characterization of oligonucleotides binding to NgAgo.</title>
        <authorList>
            <person name="Jiang L."/>
            <person name="He B."/>
            <person name="Kang J."/>
            <person name="Yu M."/>
            <person name="Li N."/>
            <person name="Fang Y."/>
            <person name="Tang Z."/>
            <person name="Wu P."/>
            <person name="Yao P."/>
            <person name="Huang J."/>
        </authorList>
    </citation>
    <scope>NUCLEOTIDE SEQUENCE [LARGE SCALE GENOMIC DNA]</scope>
    <source>
        <strain evidence="1 2">SP2</strain>
        <tissue evidence="1">Freeze-dried powder thallus</tissue>
    </source>
</reference>
<accession>A0A2J4JFG8</accession>
<organism evidence="1 2">
    <name type="scientific">Natronobacterium gregoryi (strain ATCC 43098 / DSM 3393 / CCM 3738 / CIP 104747 / IAM 13177 / JCM 8860 / NBRC 102187 / NCIMB 2189 / SP2)</name>
    <dbReference type="NCBI Taxonomy" id="797304"/>
    <lineage>
        <taxon>Archaea</taxon>
        <taxon>Methanobacteriati</taxon>
        <taxon>Methanobacteriota</taxon>
        <taxon>Stenosarchaea group</taxon>
        <taxon>Halobacteria</taxon>
        <taxon>Halobacteriales</taxon>
        <taxon>Natrialbaceae</taxon>
        <taxon>Natronobacterium</taxon>
    </lineage>
</organism>
<gene>
    <name evidence="1" type="ORF">CYV19_08635</name>
</gene>
<comment type="caution">
    <text evidence="1">The sequence shown here is derived from an EMBL/GenBank/DDBJ whole genome shotgun (WGS) entry which is preliminary data.</text>
</comment>
<proteinExistence type="predicted"/>
<name>A0A2J4JFG8_NATGS</name>
<dbReference type="AlphaFoldDB" id="A0A2J4JFG8"/>
<dbReference type="Proteomes" id="UP000234484">
    <property type="component" value="Unassembled WGS sequence"/>
</dbReference>
<protein>
    <submittedName>
        <fullName evidence="1">Uncharacterized protein</fullName>
    </submittedName>
</protein>
<sequence length="110" mass="12121">MSRLEKTNLEFVTPSRLVLGRVSARVDPPARDPRWLIDRRRQRMVETLVAGCYRCRSITTARAGVGLVGTDVGVSPSLEASFGSSIVFDCRESVPPRRLRCTTGTLDLSA</sequence>
<evidence type="ECO:0000313" key="1">
    <source>
        <dbReference type="EMBL" id="PLK20653.1"/>
    </source>
</evidence>
<evidence type="ECO:0000313" key="2">
    <source>
        <dbReference type="Proteomes" id="UP000234484"/>
    </source>
</evidence>
<dbReference type="EMBL" id="PKKI01000019">
    <property type="protein sequence ID" value="PLK20653.1"/>
    <property type="molecule type" value="Genomic_DNA"/>
</dbReference>